<keyword evidence="2" id="KW-0808">Transferase</keyword>
<evidence type="ECO:0000259" key="1">
    <source>
        <dbReference type="Pfam" id="PF09936"/>
    </source>
</evidence>
<feature type="domain" description="tRNA (guanine-N(1)-)-methyltransferase C-terminal" evidence="1">
    <location>
        <begin position="5"/>
        <end position="186"/>
    </location>
</feature>
<dbReference type="Gene3D" id="3.40.1280.10">
    <property type="match status" value="1"/>
</dbReference>
<sequence>MRKSKVYIALLHYPMYNKRMDVITTSVTNLDLHDIARTARTYNVEGFFVVHPSPKQQQLIKEIISYWQDGYGKTYNADRQEAFSILYQAENLPQVIEYIEQETGQYPITIATDARVYPNTIEYSRLKEEVFKSDRVYLLLFGTGWGMEQSLMEQCDYILEPIGAGSDYNHLSVRSAVSIIIDRLLGDFWFKK</sequence>
<dbReference type="RefSeq" id="WP_076982635.1">
    <property type="nucleotide sequence ID" value="NZ_CGIH01000031.1"/>
</dbReference>
<dbReference type="AlphaFoldDB" id="A0A0E3W3H3"/>
<proteinExistence type="predicted"/>
<dbReference type="Proteomes" id="UP000045545">
    <property type="component" value="Unassembled WGS sequence"/>
</dbReference>
<dbReference type="EMBL" id="CGIH01000031">
    <property type="protein sequence ID" value="CFX82477.1"/>
    <property type="molecule type" value="Genomic_DNA"/>
</dbReference>
<gene>
    <name evidence="2" type="ORF">1961</name>
</gene>
<dbReference type="STRING" id="690567.1961"/>
<evidence type="ECO:0000313" key="2">
    <source>
        <dbReference type="EMBL" id="CFX82477.1"/>
    </source>
</evidence>
<keyword evidence="3" id="KW-1185">Reference proteome</keyword>
<accession>A0A0E3W3H3</accession>
<evidence type="ECO:0000313" key="3">
    <source>
        <dbReference type="Proteomes" id="UP000045545"/>
    </source>
</evidence>
<dbReference type="InterPro" id="IPR029026">
    <property type="entry name" value="tRNA_m1G_MTases_N"/>
</dbReference>
<dbReference type="GO" id="GO:0032259">
    <property type="term" value="P:methylation"/>
    <property type="evidence" value="ECO:0007669"/>
    <property type="project" value="UniProtKB-KW"/>
</dbReference>
<reference evidence="2 3" key="1">
    <citation type="submission" date="2015-03" db="EMBL/GenBank/DDBJ databases">
        <authorList>
            <person name="Murphy D."/>
        </authorList>
    </citation>
    <scope>NUCLEOTIDE SEQUENCE [LARGE SCALE GENOMIC DNA]</scope>
    <source>
        <strain evidence="2 3">OL-4</strain>
    </source>
</reference>
<dbReference type="Pfam" id="PF09936">
    <property type="entry name" value="Methyltrn_RNA_4"/>
    <property type="match status" value="1"/>
</dbReference>
<dbReference type="InterPro" id="IPR019230">
    <property type="entry name" value="RNA_MeTrfase_C_dom"/>
</dbReference>
<name>A0A0E3W3H3_9FIRM</name>
<keyword evidence="2" id="KW-0489">Methyltransferase</keyword>
<dbReference type="InterPro" id="IPR029028">
    <property type="entry name" value="Alpha/beta_knot_MTases"/>
</dbReference>
<dbReference type="GO" id="GO:0008168">
    <property type="term" value="F:methyltransferase activity"/>
    <property type="evidence" value="ECO:0007669"/>
    <property type="project" value="UniProtKB-KW"/>
</dbReference>
<protein>
    <submittedName>
        <fullName evidence="2">Alpha/beta knot methyltransferases</fullName>
    </submittedName>
</protein>
<organism evidence="2 3">
    <name type="scientific">Syntrophomonas zehnderi OL-4</name>
    <dbReference type="NCBI Taxonomy" id="690567"/>
    <lineage>
        <taxon>Bacteria</taxon>
        <taxon>Bacillati</taxon>
        <taxon>Bacillota</taxon>
        <taxon>Clostridia</taxon>
        <taxon>Eubacteriales</taxon>
        <taxon>Syntrophomonadaceae</taxon>
        <taxon>Syntrophomonas</taxon>
    </lineage>
</organism>
<dbReference type="CDD" id="cd18085">
    <property type="entry name" value="TM1570-like"/>
    <property type="match status" value="1"/>
</dbReference>
<dbReference type="SUPFAM" id="SSF75217">
    <property type="entry name" value="alpha/beta knot"/>
    <property type="match status" value="1"/>
</dbReference>